<dbReference type="Proteomes" id="UP001150581">
    <property type="component" value="Unassembled WGS sequence"/>
</dbReference>
<organism evidence="1 2">
    <name type="scientific">Kickxella alabastrina</name>
    <dbReference type="NCBI Taxonomy" id="61397"/>
    <lineage>
        <taxon>Eukaryota</taxon>
        <taxon>Fungi</taxon>
        <taxon>Fungi incertae sedis</taxon>
        <taxon>Zoopagomycota</taxon>
        <taxon>Kickxellomycotina</taxon>
        <taxon>Kickxellomycetes</taxon>
        <taxon>Kickxellales</taxon>
        <taxon>Kickxellaceae</taxon>
        <taxon>Kickxella</taxon>
    </lineage>
</organism>
<keyword evidence="2" id="KW-1185">Reference proteome</keyword>
<evidence type="ECO:0000313" key="2">
    <source>
        <dbReference type="Proteomes" id="UP001150581"/>
    </source>
</evidence>
<proteinExistence type="predicted"/>
<accession>A0ACC1IHZ5</accession>
<sequence length="372" mass="40436">MPSDTNNNTASSQKKKRPMGLKARATKKQKTTIESATSSGAQVVDDFGDETTATIMLKNDGEEANELDELEGIFDGALEALSADDPTKAITLLRGTIHECDRILRVNDEEEESMDSRFYYIYGMALYCISEFSEGEKMEYLGLAKQRLETAEELQEEAGWKVMEGLAKVALDMLAEGAEDVNIHDVVSRLEGALGALSGQASCVAETLGMADMVLALADSKRLEDSAATRLVAWAQAALEGLPEPHDDAIKTAIARALWISANLLLEQQDEETGEVPEKPRLIGILQRAGALVEGVVDSGEALLLRGEVFLNLGNLLDEEEEQEEAYGKAVECFNGAKALGELPEQFAQFLEDFENGDSNDDEDGEDDEDEG</sequence>
<gene>
    <name evidence="1" type="ORF">LPJ66_005639</name>
</gene>
<name>A0ACC1IHZ5_9FUNG</name>
<protein>
    <submittedName>
        <fullName evidence="1">Uncharacterized protein</fullName>
    </submittedName>
</protein>
<reference evidence="1" key="1">
    <citation type="submission" date="2022-07" db="EMBL/GenBank/DDBJ databases">
        <title>Phylogenomic reconstructions and comparative analyses of Kickxellomycotina fungi.</title>
        <authorList>
            <person name="Reynolds N.K."/>
            <person name="Stajich J.E."/>
            <person name="Barry K."/>
            <person name="Grigoriev I.V."/>
            <person name="Crous P."/>
            <person name="Smith M.E."/>
        </authorList>
    </citation>
    <scope>NUCLEOTIDE SEQUENCE</scope>
    <source>
        <strain evidence="1">Benny 63K</strain>
    </source>
</reference>
<comment type="caution">
    <text evidence="1">The sequence shown here is derived from an EMBL/GenBank/DDBJ whole genome shotgun (WGS) entry which is preliminary data.</text>
</comment>
<evidence type="ECO:0000313" key="1">
    <source>
        <dbReference type="EMBL" id="KAJ1893629.1"/>
    </source>
</evidence>
<dbReference type="EMBL" id="JANBPG010000808">
    <property type="protein sequence ID" value="KAJ1893629.1"/>
    <property type="molecule type" value="Genomic_DNA"/>
</dbReference>